<keyword evidence="1" id="KW-0805">Transcription regulation</keyword>
<dbReference type="SUPFAM" id="SSF46785">
    <property type="entry name" value="Winged helix' DNA-binding domain"/>
    <property type="match status" value="1"/>
</dbReference>
<evidence type="ECO:0000259" key="4">
    <source>
        <dbReference type="PROSITE" id="PS50949"/>
    </source>
</evidence>
<dbReference type="InterPro" id="IPR000524">
    <property type="entry name" value="Tscrpt_reg_HTH_GntR"/>
</dbReference>
<dbReference type="RefSeq" id="WP_051589873.1">
    <property type="nucleotide sequence ID" value="NZ_CP007514.1"/>
</dbReference>
<dbReference type="Pfam" id="PF07702">
    <property type="entry name" value="UTRA"/>
    <property type="match status" value="1"/>
</dbReference>
<dbReference type="OrthoDB" id="8584262at2"/>
<dbReference type="EMBL" id="CP007514">
    <property type="protein sequence ID" value="AHY48036.1"/>
    <property type="molecule type" value="Genomic_DNA"/>
</dbReference>
<gene>
    <name evidence="5" type="ORF">RradSPS_2753</name>
    <name evidence="6" type="ORF">SIL72_01400</name>
</gene>
<dbReference type="HOGENOM" id="CLU_063236_4_0_11"/>
<dbReference type="eggNOG" id="COG2188">
    <property type="taxonomic scope" value="Bacteria"/>
</dbReference>
<dbReference type="InterPro" id="IPR028978">
    <property type="entry name" value="Chorismate_lyase_/UTRA_dom_sf"/>
</dbReference>
<keyword evidence="2" id="KW-0238">DNA-binding</keyword>
<sequence length="269" mass="29463">MVQGLWCEGRSVIRLEAEGEAGSGGLLYVRVERSIEDLIVRRRYRVGDRLPPEMRLVGELGVSRATVRAGLARLEKRGLVERRQGSGTFLVRPPEGARLRNGLERLETYTTQAAKLGLRLGSRDVRVEGGAAGPEESEALGVAVGESVVRLRRVLLVDGEPSGWMEDVVPAGVVGAEEVEREFRPEAMLLDLLVERGVPVSFSRLEIDAELVGPGDRVGVALGLEETSAALSLTETMYLTDGGIAQHSRNLFLPGRLDLHVVREFYEKR</sequence>
<dbReference type="Gene3D" id="3.40.1410.10">
    <property type="entry name" value="Chorismate lyase-like"/>
    <property type="match status" value="1"/>
</dbReference>
<dbReference type="KEGG" id="rrd:RradSPS_2753"/>
<evidence type="ECO:0000313" key="7">
    <source>
        <dbReference type="Proteomes" id="UP000025229"/>
    </source>
</evidence>
<dbReference type="SUPFAM" id="SSF64288">
    <property type="entry name" value="Chorismate lyase-like"/>
    <property type="match status" value="1"/>
</dbReference>
<accession>A0A023X765</accession>
<evidence type="ECO:0000256" key="1">
    <source>
        <dbReference type="ARBA" id="ARBA00023015"/>
    </source>
</evidence>
<dbReference type="Proteomes" id="UP001281130">
    <property type="component" value="Unassembled WGS sequence"/>
</dbReference>
<dbReference type="Pfam" id="PF00392">
    <property type="entry name" value="GntR"/>
    <property type="match status" value="1"/>
</dbReference>
<dbReference type="InterPro" id="IPR011663">
    <property type="entry name" value="UTRA"/>
</dbReference>
<reference evidence="5 7" key="1">
    <citation type="submission" date="2014-03" db="EMBL/GenBank/DDBJ databases">
        <title>Complete genome sequence of the Radio-Resistant Rubrobacter radiotolerans RSPS-4.</title>
        <authorList>
            <person name="Egas C.C."/>
            <person name="Barroso C.C."/>
            <person name="Froufe H.J.C."/>
            <person name="Pacheco J.J."/>
            <person name="Albuquerque L.L."/>
            <person name="da Costa M.M.S."/>
        </authorList>
    </citation>
    <scope>NUCLEOTIDE SEQUENCE [LARGE SCALE GENOMIC DNA]</scope>
    <source>
        <strain evidence="5 7">RSPS-4</strain>
    </source>
</reference>
<dbReference type="EMBL" id="JAWXXX010000001">
    <property type="protein sequence ID" value="MDX5892675.1"/>
    <property type="molecule type" value="Genomic_DNA"/>
</dbReference>
<keyword evidence="3" id="KW-0804">Transcription</keyword>
<evidence type="ECO:0000313" key="5">
    <source>
        <dbReference type="EMBL" id="AHY48036.1"/>
    </source>
</evidence>
<dbReference type="SMART" id="SM00866">
    <property type="entry name" value="UTRA"/>
    <property type="match status" value="1"/>
</dbReference>
<evidence type="ECO:0000313" key="6">
    <source>
        <dbReference type="EMBL" id="MDX5892675.1"/>
    </source>
</evidence>
<feature type="domain" description="HTH gntR-type" evidence="4">
    <location>
        <begin position="25"/>
        <end position="93"/>
    </location>
</feature>
<protein>
    <submittedName>
        <fullName evidence="6">GntR family transcriptional regulator</fullName>
    </submittedName>
    <submittedName>
        <fullName evidence="5">Transcriptional regulators</fullName>
    </submittedName>
</protein>
<dbReference type="Gene3D" id="1.10.10.10">
    <property type="entry name" value="Winged helix-like DNA-binding domain superfamily/Winged helix DNA-binding domain"/>
    <property type="match status" value="1"/>
</dbReference>
<dbReference type="InterPro" id="IPR036390">
    <property type="entry name" value="WH_DNA-bd_sf"/>
</dbReference>
<evidence type="ECO:0000256" key="3">
    <source>
        <dbReference type="ARBA" id="ARBA00023163"/>
    </source>
</evidence>
<dbReference type="InterPro" id="IPR036388">
    <property type="entry name" value="WH-like_DNA-bd_sf"/>
</dbReference>
<dbReference type="PANTHER" id="PTHR44846">
    <property type="entry name" value="MANNOSYL-D-GLYCERATE TRANSPORT/METABOLISM SYSTEM REPRESSOR MNGR-RELATED"/>
    <property type="match status" value="1"/>
</dbReference>
<dbReference type="GO" id="GO:0045892">
    <property type="term" value="P:negative regulation of DNA-templated transcription"/>
    <property type="evidence" value="ECO:0007669"/>
    <property type="project" value="TreeGrafter"/>
</dbReference>
<dbReference type="STRING" id="42256.RradSPS_2753"/>
<dbReference type="InterPro" id="IPR050679">
    <property type="entry name" value="Bact_HTH_transcr_reg"/>
</dbReference>
<evidence type="ECO:0000256" key="2">
    <source>
        <dbReference type="ARBA" id="ARBA00023125"/>
    </source>
</evidence>
<dbReference type="PROSITE" id="PS50949">
    <property type="entry name" value="HTH_GNTR"/>
    <property type="match status" value="1"/>
</dbReference>
<organism evidence="5 7">
    <name type="scientific">Rubrobacter radiotolerans</name>
    <name type="common">Arthrobacter radiotolerans</name>
    <dbReference type="NCBI Taxonomy" id="42256"/>
    <lineage>
        <taxon>Bacteria</taxon>
        <taxon>Bacillati</taxon>
        <taxon>Actinomycetota</taxon>
        <taxon>Rubrobacteria</taxon>
        <taxon>Rubrobacterales</taxon>
        <taxon>Rubrobacteraceae</taxon>
        <taxon>Rubrobacter</taxon>
    </lineage>
</organism>
<dbReference type="Proteomes" id="UP000025229">
    <property type="component" value="Chromosome"/>
</dbReference>
<name>A0A023X765_RUBRA</name>
<dbReference type="PANTHER" id="PTHR44846:SF17">
    <property type="entry name" value="GNTR-FAMILY TRANSCRIPTIONAL REGULATOR"/>
    <property type="match status" value="1"/>
</dbReference>
<proteinExistence type="predicted"/>
<keyword evidence="7" id="KW-1185">Reference proteome</keyword>
<dbReference type="PATRIC" id="fig|42256.3.peg.2806"/>
<dbReference type="GO" id="GO:0003700">
    <property type="term" value="F:DNA-binding transcription factor activity"/>
    <property type="evidence" value="ECO:0007669"/>
    <property type="project" value="InterPro"/>
</dbReference>
<dbReference type="SMART" id="SM00345">
    <property type="entry name" value="HTH_GNTR"/>
    <property type="match status" value="1"/>
</dbReference>
<reference evidence="6" key="2">
    <citation type="submission" date="2023-11" db="EMBL/GenBank/DDBJ databases">
        <title>MicrobeMod: A computational toolkit for identifying prokaryotic methylation and restriction-modification with nanopore sequencing.</title>
        <authorList>
            <person name="Crits-Christoph A."/>
            <person name="Kang S.C."/>
            <person name="Lee H."/>
            <person name="Ostrov N."/>
        </authorList>
    </citation>
    <scope>NUCLEOTIDE SEQUENCE</scope>
    <source>
        <strain evidence="6">ATCC 51242</strain>
    </source>
</reference>
<dbReference type="PRINTS" id="PR00035">
    <property type="entry name" value="HTHGNTR"/>
</dbReference>
<dbReference type="CDD" id="cd07377">
    <property type="entry name" value="WHTH_GntR"/>
    <property type="match status" value="1"/>
</dbReference>
<dbReference type="GO" id="GO:0003677">
    <property type="term" value="F:DNA binding"/>
    <property type="evidence" value="ECO:0007669"/>
    <property type="project" value="UniProtKB-KW"/>
</dbReference>
<dbReference type="AlphaFoldDB" id="A0A023X765"/>